<gene>
    <name evidence="2" type="ORF">B0I32_106249</name>
</gene>
<dbReference type="OrthoDB" id="4546967at2"/>
<dbReference type="AlphaFoldDB" id="A0A2T0N2A9"/>
<evidence type="ECO:0008006" key="4">
    <source>
        <dbReference type="Google" id="ProtNLM"/>
    </source>
</evidence>
<reference evidence="2 3" key="1">
    <citation type="submission" date="2018-03" db="EMBL/GenBank/DDBJ databases">
        <title>Genomic Encyclopedia of Type Strains, Phase III (KMG-III): the genomes of soil and plant-associated and newly described type strains.</title>
        <authorList>
            <person name="Whitman W."/>
        </authorList>
    </citation>
    <scope>NUCLEOTIDE SEQUENCE [LARGE SCALE GENOMIC DNA]</scope>
    <source>
        <strain evidence="2 3">CGMCC 4.7104</strain>
    </source>
</reference>
<name>A0A2T0N2A9_9ACTN</name>
<feature type="compositionally biased region" description="Low complexity" evidence="1">
    <location>
        <begin position="12"/>
        <end position="40"/>
    </location>
</feature>
<feature type="region of interest" description="Disordered" evidence="1">
    <location>
        <begin position="73"/>
        <end position="102"/>
    </location>
</feature>
<sequence length="257" mass="27791">MADEQIEVSSTADQAEQAGQAGQDAPAPEAENTPPEQAPAAEEDKAKPNARKIDDLPAWAQAELRRARTDAVKYRTQLQEKEKTAEQQAGPSPEEVAAQAKAELAQQIGKALGLVAEEEKPVDPKEMVERLSAEKDATAKERDKERELHRRALTELGVHRTALKLGADGDALLDSRSFLRSIKDLDPNADDFGTALAERITQAVEDNPKFKAASLSGPPARSGGEFTGGPGGRSSDPDQMTTDDFRAARRRKSNTKE</sequence>
<dbReference type="RefSeq" id="WP_106239687.1">
    <property type="nucleotide sequence ID" value="NZ_PVNG01000006.1"/>
</dbReference>
<feature type="region of interest" description="Disordered" evidence="1">
    <location>
        <begin position="204"/>
        <end position="257"/>
    </location>
</feature>
<evidence type="ECO:0000256" key="1">
    <source>
        <dbReference type="SAM" id="MobiDB-lite"/>
    </source>
</evidence>
<dbReference type="Proteomes" id="UP000238312">
    <property type="component" value="Unassembled WGS sequence"/>
</dbReference>
<protein>
    <recommendedName>
        <fullName evidence="4">Minor structural protein GP20</fullName>
    </recommendedName>
</protein>
<feature type="compositionally biased region" description="Basic and acidic residues" evidence="1">
    <location>
        <begin position="73"/>
        <end position="85"/>
    </location>
</feature>
<evidence type="ECO:0000313" key="3">
    <source>
        <dbReference type="Proteomes" id="UP000238312"/>
    </source>
</evidence>
<organism evidence="2 3">
    <name type="scientific">Nonomuraea fuscirosea</name>
    <dbReference type="NCBI Taxonomy" id="1291556"/>
    <lineage>
        <taxon>Bacteria</taxon>
        <taxon>Bacillati</taxon>
        <taxon>Actinomycetota</taxon>
        <taxon>Actinomycetes</taxon>
        <taxon>Streptosporangiales</taxon>
        <taxon>Streptosporangiaceae</taxon>
        <taxon>Nonomuraea</taxon>
    </lineage>
</organism>
<accession>A0A2T0N2A9</accession>
<feature type="region of interest" description="Disordered" evidence="1">
    <location>
        <begin position="1"/>
        <end position="58"/>
    </location>
</feature>
<feature type="region of interest" description="Disordered" evidence="1">
    <location>
        <begin position="117"/>
        <end position="147"/>
    </location>
</feature>
<dbReference type="EMBL" id="PVNG01000006">
    <property type="protein sequence ID" value="PRX66113.1"/>
    <property type="molecule type" value="Genomic_DNA"/>
</dbReference>
<feature type="compositionally biased region" description="Basic and acidic residues" evidence="1">
    <location>
        <begin position="42"/>
        <end position="55"/>
    </location>
</feature>
<comment type="caution">
    <text evidence="2">The sequence shown here is derived from an EMBL/GenBank/DDBJ whole genome shotgun (WGS) entry which is preliminary data.</text>
</comment>
<proteinExistence type="predicted"/>
<keyword evidence="3" id="KW-1185">Reference proteome</keyword>
<evidence type="ECO:0000313" key="2">
    <source>
        <dbReference type="EMBL" id="PRX66113.1"/>
    </source>
</evidence>
<feature type="compositionally biased region" description="Basic residues" evidence="1">
    <location>
        <begin position="248"/>
        <end position="257"/>
    </location>
</feature>